<dbReference type="SUPFAM" id="SSF69318">
    <property type="entry name" value="Integrin alpha N-terminal domain"/>
    <property type="match status" value="1"/>
</dbReference>
<dbReference type="Gene3D" id="2.60.40.10">
    <property type="entry name" value="Immunoglobulins"/>
    <property type="match status" value="1"/>
</dbReference>
<feature type="region of interest" description="Disordered" evidence="1">
    <location>
        <begin position="620"/>
        <end position="646"/>
    </location>
</feature>
<dbReference type="InterPro" id="IPR035992">
    <property type="entry name" value="Ricin_B-like_lectins"/>
</dbReference>
<gene>
    <name evidence="4" type="ORF">ACG5V6_21155</name>
</gene>
<evidence type="ECO:0000313" key="5">
    <source>
        <dbReference type="Proteomes" id="UP001607069"/>
    </source>
</evidence>
<protein>
    <submittedName>
        <fullName evidence="4">RICIN domain-containing protein</fullName>
    </submittedName>
</protein>
<dbReference type="InterPro" id="IPR028994">
    <property type="entry name" value="Integrin_alpha_N"/>
</dbReference>
<dbReference type="Proteomes" id="UP001607069">
    <property type="component" value="Unassembled WGS sequence"/>
</dbReference>
<evidence type="ECO:0000256" key="1">
    <source>
        <dbReference type="SAM" id="MobiDB-lite"/>
    </source>
</evidence>
<feature type="chain" id="PRO_5045105379" evidence="2">
    <location>
        <begin position="46"/>
        <end position="781"/>
    </location>
</feature>
<dbReference type="InterPro" id="IPR013783">
    <property type="entry name" value="Ig-like_fold"/>
</dbReference>
<feature type="domain" description="Ricin B lectin" evidence="3">
    <location>
        <begin position="51"/>
        <end position="188"/>
    </location>
</feature>
<dbReference type="InterPro" id="IPR000772">
    <property type="entry name" value="Ricin_B_lectin"/>
</dbReference>
<feature type="signal peptide" evidence="2">
    <location>
        <begin position="1"/>
        <end position="45"/>
    </location>
</feature>
<dbReference type="InterPro" id="IPR049366">
    <property type="entry name" value="RGL11_C"/>
</dbReference>
<dbReference type="PANTHER" id="PTHR43118">
    <property type="entry name" value="RHAMNOGALACTURONAN LYASE (EUROFUNG)"/>
    <property type="match status" value="1"/>
</dbReference>
<dbReference type="Pfam" id="PF14200">
    <property type="entry name" value="RicinB_lectin_2"/>
    <property type="match status" value="2"/>
</dbReference>
<evidence type="ECO:0000259" key="3">
    <source>
        <dbReference type="SMART" id="SM00458"/>
    </source>
</evidence>
<dbReference type="InterPro" id="IPR034641">
    <property type="entry name" value="RGL11"/>
</dbReference>
<dbReference type="InterPro" id="IPR041624">
    <property type="entry name" value="RGI_lyase"/>
</dbReference>
<proteinExistence type="predicted"/>
<sequence>MPAHSTTPRPRSSPRSRLRRLYAAACAALLAAVSLVALPAQEAGAAEIDTSAYYQLVSRHSGKAIDVFERSTDNGASVVQWTPGTGYNQQFRFVPSGDGWYRIAARHSGKVLDVEARSTADGANVVQWDDKNGHNQQFRVADSDGGHVRLINRHSGKALDVWEWSTADGARISQYTDTGGHNQQWRLVKVGGDDGGGNEPPPGDAKQMEDLDRGLVSVRSGSGNLVSWRLLGTESRDTAFNLYRGGTKVNSSPITGSTNHLDAGAPADASYTVRAVVDGAEQAASGPSLRFTGGNHLDVPLSRPGSTYTPVEASPGDLDGDGQYELVVKWDPDNAKDNSQSGTTGNVYIDAYRLSGQRLWRIDLGRNIRAGAHYTQFQVYDYDGDGRAEVAMKTADATRDGRGTVIGNAGADHRNSSGYILSGPEYLTMFDGLTGAALDTVNYEPGRGNVSSWGDSYGNRVDRFLAGTAYLDGTRPSLIMARGYYTRATIAAWDFRNGQLTRRWLFDSDNSGNGAAYGQGNHQLSIADVDADGRQEIVYGSATVDDNGTLMYATGFGHGDALHVGDFVPSRSGLEVFTIHEPGNQPGSDLHDARTGQVIHRTPTSGSEGPGRGAAGDIHAGSAGAEFWGSGPNMDRLRNASGGEVGRNPSSANFLAWWDGDPVRELLDGTRIDKYGTGGDTRLLTGSGVASSNGTKSTPVLSGDLFGDWREEVIWRHGDNSALRIYATTIPTDLKLHTLVHDAQYRVALAWQNTAYNQPPHPGFFLGQGMSTPPRPNVYLR</sequence>
<keyword evidence="2" id="KW-0732">Signal</keyword>
<dbReference type="RefSeq" id="WP_279950186.1">
    <property type="nucleotide sequence ID" value="NZ_BAABEN010000019.1"/>
</dbReference>
<dbReference type="CDD" id="cd10318">
    <property type="entry name" value="RGL11"/>
    <property type="match status" value="1"/>
</dbReference>
<comment type="caution">
    <text evidence="4">The sequence shown here is derived from an EMBL/GenBank/DDBJ whole genome shotgun (WGS) entry which is preliminary data.</text>
</comment>
<dbReference type="Pfam" id="PF18370">
    <property type="entry name" value="RGI_lyase"/>
    <property type="match status" value="1"/>
</dbReference>
<name>A0ABW7HY89_9ACTN</name>
<evidence type="ECO:0000256" key="2">
    <source>
        <dbReference type="SAM" id="SignalP"/>
    </source>
</evidence>
<reference evidence="4 5" key="1">
    <citation type="submission" date="2024-10" db="EMBL/GenBank/DDBJ databases">
        <authorList>
            <person name="Cho J.-C."/>
        </authorList>
    </citation>
    <scope>NUCLEOTIDE SEQUENCE [LARGE SCALE GENOMIC DNA]</scope>
    <source>
        <strain evidence="4 5">KCTC29696</strain>
    </source>
</reference>
<dbReference type="SUPFAM" id="SSF50370">
    <property type="entry name" value="Ricin B-like lectins"/>
    <property type="match status" value="1"/>
</dbReference>
<dbReference type="PANTHER" id="PTHR43118:SF1">
    <property type="entry name" value="RHAMNOGALACTURONAN LYASE (EUROFUNG)"/>
    <property type="match status" value="1"/>
</dbReference>
<organism evidence="4 5">
    <name type="scientific">Streptomyces chitinivorans</name>
    <dbReference type="NCBI Taxonomy" id="1257027"/>
    <lineage>
        <taxon>Bacteria</taxon>
        <taxon>Bacillati</taxon>
        <taxon>Actinomycetota</taxon>
        <taxon>Actinomycetes</taxon>
        <taxon>Kitasatosporales</taxon>
        <taxon>Streptomycetaceae</taxon>
        <taxon>Streptomyces</taxon>
    </lineage>
</organism>
<keyword evidence="5" id="KW-1185">Reference proteome</keyword>
<dbReference type="Gene3D" id="2.80.10.50">
    <property type="match status" value="3"/>
</dbReference>
<evidence type="ECO:0000313" key="4">
    <source>
        <dbReference type="EMBL" id="MFH0250710.1"/>
    </source>
</evidence>
<dbReference type="Pfam" id="PF21348">
    <property type="entry name" value="RGL11_C"/>
    <property type="match status" value="1"/>
</dbReference>
<dbReference type="SMART" id="SM00458">
    <property type="entry name" value="RICIN"/>
    <property type="match status" value="1"/>
</dbReference>
<accession>A0ABW7HY89</accession>
<dbReference type="EMBL" id="JBIHMK010000094">
    <property type="protein sequence ID" value="MFH0250710.1"/>
    <property type="molecule type" value="Genomic_DNA"/>
</dbReference>
<dbReference type="PROSITE" id="PS50231">
    <property type="entry name" value="RICIN_B_LECTIN"/>
    <property type="match status" value="1"/>
</dbReference>